<gene>
    <name evidence="1" type="ORF">GIB67_023575</name>
</gene>
<organism evidence="1 2">
    <name type="scientific">Kingdonia uniflora</name>
    <dbReference type="NCBI Taxonomy" id="39325"/>
    <lineage>
        <taxon>Eukaryota</taxon>
        <taxon>Viridiplantae</taxon>
        <taxon>Streptophyta</taxon>
        <taxon>Embryophyta</taxon>
        <taxon>Tracheophyta</taxon>
        <taxon>Spermatophyta</taxon>
        <taxon>Magnoliopsida</taxon>
        <taxon>Ranunculales</taxon>
        <taxon>Circaeasteraceae</taxon>
        <taxon>Kingdonia</taxon>
    </lineage>
</organism>
<dbReference type="SUPFAM" id="SSF53756">
    <property type="entry name" value="UDP-Glycosyltransferase/glycogen phosphorylase"/>
    <property type="match status" value="1"/>
</dbReference>
<evidence type="ECO:0000313" key="1">
    <source>
        <dbReference type="EMBL" id="KAF6176284.1"/>
    </source>
</evidence>
<dbReference type="EMBL" id="JACGCM010000119">
    <property type="protein sequence ID" value="KAF6176284.1"/>
    <property type="molecule type" value="Genomic_DNA"/>
</dbReference>
<sequence>MPGHLEELIGKINGSCNDNSNKITCVIADENMGWAIGVAKKMGIPQASFWPGLAGLKALILHNPQLIKEGVIDDKGKNKYLT</sequence>
<comment type="caution">
    <text evidence="1">The sequence shown here is derived from an EMBL/GenBank/DDBJ whole genome shotgun (WGS) entry which is preliminary data.</text>
</comment>
<proteinExistence type="predicted"/>
<dbReference type="Proteomes" id="UP000541444">
    <property type="component" value="Unassembled WGS sequence"/>
</dbReference>
<accession>A0A7J7PAW4</accession>
<protein>
    <submittedName>
        <fullName evidence="1">Uncharacterized protein</fullName>
    </submittedName>
</protein>
<reference evidence="1 2" key="1">
    <citation type="journal article" date="2020" name="IScience">
        <title>Genome Sequencing of the Endangered Kingdonia uniflora (Circaeasteraceae, Ranunculales) Reveals Potential Mechanisms of Evolutionary Specialization.</title>
        <authorList>
            <person name="Sun Y."/>
            <person name="Deng T."/>
            <person name="Zhang A."/>
            <person name="Moore M.J."/>
            <person name="Landis J.B."/>
            <person name="Lin N."/>
            <person name="Zhang H."/>
            <person name="Zhang X."/>
            <person name="Huang J."/>
            <person name="Zhang X."/>
            <person name="Sun H."/>
            <person name="Wang H."/>
        </authorList>
    </citation>
    <scope>NUCLEOTIDE SEQUENCE [LARGE SCALE GENOMIC DNA]</scope>
    <source>
        <strain evidence="1">TB1705</strain>
        <tissue evidence="1">Leaf</tissue>
    </source>
</reference>
<dbReference type="OrthoDB" id="999826at2759"/>
<evidence type="ECO:0000313" key="2">
    <source>
        <dbReference type="Proteomes" id="UP000541444"/>
    </source>
</evidence>
<keyword evidence="2" id="KW-1185">Reference proteome</keyword>
<dbReference type="Gene3D" id="3.40.50.2000">
    <property type="entry name" value="Glycogen Phosphorylase B"/>
    <property type="match status" value="1"/>
</dbReference>
<name>A0A7J7PAW4_9MAGN</name>
<dbReference type="AlphaFoldDB" id="A0A7J7PAW4"/>